<accession>A0A3B3SG14</accession>
<keyword evidence="3" id="KW-0732">Signal</keyword>
<feature type="transmembrane region" description="Helical" evidence="9">
    <location>
        <begin position="342"/>
        <end position="365"/>
    </location>
</feature>
<evidence type="ECO:0000313" key="11">
    <source>
        <dbReference type="Ensembl" id="ENSPKIP00000029195.1"/>
    </source>
</evidence>
<name>A0A3B3SG14_9TELE</name>
<feature type="domain" description="Ig-like" evidence="10">
    <location>
        <begin position="121"/>
        <end position="241"/>
    </location>
</feature>
<sequence>MFWVMFKVDVWEEPNTATEAVFCLCGPGKVIAPSRVKVRQNQPVTIYCKLELEQGESLKQILWRDKHNQTLFVYHPDELPNITDNQRVTLESPTLHTTGVTIEKVSLEDKDCYVCVFYVYPSGSQERSICLEIMANLSTEGNKTAVSGKLATLSCQFSPSEGVKQVHWRKTEEQGDTRDVAVNGKDGKPVIEEPFKDRVMLSSGVSETNLYIKPVRVEDEGCYTCEFAYYDDMESAAACLTVYVLPKTEVNYRTVSPGIIEANCTALARPAVQIRWDVEKDNRTLSPPVSSVFEQGDGILVVHSTLLVQADLLKELPVKCLVYHPGLESPISVSLNTKIGKAFTVLISVTTVAALLILCLCIYLWKCVLRD</sequence>
<evidence type="ECO:0000256" key="7">
    <source>
        <dbReference type="ARBA" id="ARBA00023180"/>
    </source>
</evidence>
<evidence type="ECO:0000256" key="5">
    <source>
        <dbReference type="ARBA" id="ARBA00023136"/>
    </source>
</evidence>
<protein>
    <submittedName>
        <fullName evidence="11">Sc:d189</fullName>
    </submittedName>
</protein>
<evidence type="ECO:0000256" key="6">
    <source>
        <dbReference type="ARBA" id="ARBA00023157"/>
    </source>
</evidence>
<dbReference type="Ensembl" id="ENSPKIT00000009987.1">
    <property type="protein sequence ID" value="ENSPKIP00000029195.1"/>
    <property type="gene ID" value="ENSPKIG00000010543.1"/>
</dbReference>
<dbReference type="InterPro" id="IPR003599">
    <property type="entry name" value="Ig_sub"/>
</dbReference>
<dbReference type="GeneTree" id="ENSGT00940000164706"/>
<dbReference type="PROSITE" id="PS50835">
    <property type="entry name" value="IG_LIKE"/>
    <property type="match status" value="2"/>
</dbReference>
<evidence type="ECO:0000256" key="8">
    <source>
        <dbReference type="ARBA" id="ARBA00023319"/>
    </source>
</evidence>
<evidence type="ECO:0000256" key="4">
    <source>
        <dbReference type="ARBA" id="ARBA00022989"/>
    </source>
</evidence>
<dbReference type="Gene3D" id="2.60.40.10">
    <property type="entry name" value="Immunoglobulins"/>
    <property type="match status" value="3"/>
</dbReference>
<evidence type="ECO:0000313" key="12">
    <source>
        <dbReference type="Proteomes" id="UP000261540"/>
    </source>
</evidence>
<dbReference type="AlphaFoldDB" id="A0A3B3SG14"/>
<dbReference type="InterPro" id="IPR047164">
    <property type="entry name" value="OX2G-like"/>
</dbReference>
<reference evidence="11" key="2">
    <citation type="submission" date="2025-09" db="UniProtKB">
        <authorList>
            <consortium name="Ensembl"/>
        </authorList>
    </citation>
    <scope>IDENTIFICATION</scope>
</reference>
<dbReference type="PANTHER" id="PTHR46841">
    <property type="entry name" value="OX-2 MEMBRANE GLYCOPROTEIN"/>
    <property type="match status" value="1"/>
</dbReference>
<dbReference type="GO" id="GO:0016020">
    <property type="term" value="C:membrane"/>
    <property type="evidence" value="ECO:0007669"/>
    <property type="project" value="UniProtKB-SubCell"/>
</dbReference>
<dbReference type="InterPro" id="IPR036179">
    <property type="entry name" value="Ig-like_dom_sf"/>
</dbReference>
<keyword evidence="4 9" id="KW-1133">Transmembrane helix</keyword>
<dbReference type="InterPro" id="IPR013106">
    <property type="entry name" value="Ig_V-set"/>
</dbReference>
<evidence type="ECO:0000256" key="9">
    <source>
        <dbReference type="SAM" id="Phobius"/>
    </source>
</evidence>
<evidence type="ECO:0000256" key="3">
    <source>
        <dbReference type="ARBA" id="ARBA00022729"/>
    </source>
</evidence>
<keyword evidence="7" id="KW-0325">Glycoprotein</keyword>
<dbReference type="STRING" id="1676925.ENSPKIP00000029195"/>
<keyword evidence="8" id="KW-0393">Immunoglobulin domain</keyword>
<feature type="domain" description="Ig-like" evidence="10">
    <location>
        <begin position="27"/>
        <end position="115"/>
    </location>
</feature>
<dbReference type="SUPFAM" id="SSF48726">
    <property type="entry name" value="Immunoglobulin"/>
    <property type="match status" value="3"/>
</dbReference>
<dbReference type="InterPro" id="IPR007110">
    <property type="entry name" value="Ig-like_dom"/>
</dbReference>
<keyword evidence="12" id="KW-1185">Reference proteome</keyword>
<dbReference type="SMART" id="SM00406">
    <property type="entry name" value="IGv"/>
    <property type="match status" value="2"/>
</dbReference>
<dbReference type="Pfam" id="PF07686">
    <property type="entry name" value="V-set"/>
    <property type="match status" value="2"/>
</dbReference>
<comment type="subcellular location">
    <subcellularLocation>
        <location evidence="1">Membrane</location>
        <topology evidence="1">Single-pass membrane protein</topology>
    </subcellularLocation>
</comment>
<proteinExistence type="predicted"/>
<keyword evidence="5 9" id="KW-0472">Membrane</keyword>
<keyword evidence="6" id="KW-1015">Disulfide bond</keyword>
<evidence type="ECO:0000259" key="10">
    <source>
        <dbReference type="PROSITE" id="PS50835"/>
    </source>
</evidence>
<dbReference type="PANTHER" id="PTHR46841:SF4">
    <property type="entry name" value="SC:D189"/>
    <property type="match status" value="1"/>
</dbReference>
<dbReference type="GO" id="GO:0098632">
    <property type="term" value="F:cell-cell adhesion mediator activity"/>
    <property type="evidence" value="ECO:0007669"/>
    <property type="project" value="InterPro"/>
</dbReference>
<evidence type="ECO:0000256" key="1">
    <source>
        <dbReference type="ARBA" id="ARBA00004167"/>
    </source>
</evidence>
<organism evidence="11 12">
    <name type="scientific">Paramormyrops kingsleyae</name>
    <dbReference type="NCBI Taxonomy" id="1676925"/>
    <lineage>
        <taxon>Eukaryota</taxon>
        <taxon>Metazoa</taxon>
        <taxon>Chordata</taxon>
        <taxon>Craniata</taxon>
        <taxon>Vertebrata</taxon>
        <taxon>Euteleostomi</taxon>
        <taxon>Actinopterygii</taxon>
        <taxon>Neopterygii</taxon>
        <taxon>Teleostei</taxon>
        <taxon>Osteoglossocephala</taxon>
        <taxon>Osteoglossomorpha</taxon>
        <taxon>Osteoglossiformes</taxon>
        <taxon>Mormyridae</taxon>
        <taxon>Paramormyrops</taxon>
    </lineage>
</organism>
<dbReference type="InterPro" id="IPR013783">
    <property type="entry name" value="Ig-like_fold"/>
</dbReference>
<dbReference type="Proteomes" id="UP000261540">
    <property type="component" value="Unplaced"/>
</dbReference>
<reference evidence="11" key="1">
    <citation type="submission" date="2025-08" db="UniProtKB">
        <authorList>
            <consortium name="Ensembl"/>
        </authorList>
    </citation>
    <scope>IDENTIFICATION</scope>
</reference>
<keyword evidence="2 9" id="KW-0812">Transmembrane</keyword>
<dbReference type="SMART" id="SM00409">
    <property type="entry name" value="IG"/>
    <property type="match status" value="2"/>
</dbReference>
<evidence type="ECO:0000256" key="2">
    <source>
        <dbReference type="ARBA" id="ARBA00022692"/>
    </source>
</evidence>